<dbReference type="InterPro" id="IPR042098">
    <property type="entry name" value="TauD-like_sf"/>
</dbReference>
<evidence type="ECO:0000256" key="4">
    <source>
        <dbReference type="ARBA" id="ARBA00023002"/>
    </source>
</evidence>
<evidence type="ECO:0000259" key="6">
    <source>
        <dbReference type="Pfam" id="PF02668"/>
    </source>
</evidence>
<dbReference type="EMBL" id="HBFQ01061910">
    <property type="protein sequence ID" value="CAD8869529.1"/>
    <property type="molecule type" value="Transcribed_RNA"/>
</dbReference>
<dbReference type="GO" id="GO:0051213">
    <property type="term" value="F:dioxygenase activity"/>
    <property type="evidence" value="ECO:0007669"/>
    <property type="project" value="UniProtKB-KW"/>
</dbReference>
<evidence type="ECO:0000256" key="1">
    <source>
        <dbReference type="ARBA" id="ARBA00005896"/>
    </source>
</evidence>
<dbReference type="Gene3D" id="3.60.130.10">
    <property type="entry name" value="Clavaminate synthase-like"/>
    <property type="match status" value="1"/>
</dbReference>
<comment type="similarity">
    <text evidence="1">Belongs to the TfdA dioxygenase family.</text>
</comment>
<reference evidence="7" key="1">
    <citation type="submission" date="2021-01" db="EMBL/GenBank/DDBJ databases">
        <authorList>
            <person name="Corre E."/>
            <person name="Pelletier E."/>
            <person name="Niang G."/>
            <person name="Scheremetjew M."/>
            <person name="Finn R."/>
            <person name="Kale V."/>
            <person name="Holt S."/>
            <person name="Cochrane G."/>
            <person name="Meng A."/>
            <person name="Brown T."/>
            <person name="Cohen L."/>
        </authorList>
    </citation>
    <scope>NUCLEOTIDE SEQUENCE</scope>
</reference>
<gene>
    <name evidence="7" type="ORF">NSCI0253_LOCUS43885</name>
</gene>
<keyword evidence="2" id="KW-0479">Metal-binding</keyword>
<dbReference type="SUPFAM" id="SSF51197">
    <property type="entry name" value="Clavaminate synthase-like"/>
    <property type="match status" value="1"/>
</dbReference>
<evidence type="ECO:0000256" key="3">
    <source>
        <dbReference type="ARBA" id="ARBA00022964"/>
    </source>
</evidence>
<dbReference type="InterPro" id="IPR003819">
    <property type="entry name" value="TauD/TfdA-like"/>
</dbReference>
<dbReference type="GO" id="GO:0046872">
    <property type="term" value="F:metal ion binding"/>
    <property type="evidence" value="ECO:0007669"/>
    <property type="project" value="UniProtKB-KW"/>
</dbReference>
<sequence length="313" mass="35003">MKRLKDHAARATRLALSSARTTHSVSTMATTYTCEPILPHFGAYIRDFSLDGRGPLPQAVVDAIKDDLRKHRVLVFKGQGRISGERQVEISKQLGGIESTFYKHPRSPHPDIFRVSNDAGEGCTNVGRTGWHVDGTFLPAPFKYQTMHFHSVCEGGETWFVPLRELYEMQDEATRAAWDKMWMVTGRGQHAHPLVFKHPIRGDTTMCFHCGDSFCDGWIVDGDTADARRRLLPPSVVQAELTERCNAAIETVGVKMVWEEGDFAINDNIGNCHYATPGTQNKKARAGLRILHRTTIAGEDIPTKEDGRQSFIV</sequence>
<dbReference type="Pfam" id="PF02668">
    <property type="entry name" value="TauD"/>
    <property type="match status" value="1"/>
</dbReference>
<evidence type="ECO:0000313" key="7">
    <source>
        <dbReference type="EMBL" id="CAD8869529.1"/>
    </source>
</evidence>
<proteinExistence type="inferred from homology"/>
<dbReference type="PANTHER" id="PTHR43779:SF3">
    <property type="entry name" value="(3R)-3-[(CARBOXYMETHYL)AMINO]FATTY ACID OXYGENASE_DECARBOXYLASE"/>
    <property type="match status" value="1"/>
</dbReference>
<keyword evidence="4" id="KW-0560">Oxidoreductase</keyword>
<accession>A0A7S1AZ28</accession>
<organism evidence="7">
    <name type="scientific">Noctiluca scintillans</name>
    <name type="common">Sea sparkle</name>
    <name type="synonym">Red tide dinoflagellate</name>
    <dbReference type="NCBI Taxonomy" id="2966"/>
    <lineage>
        <taxon>Eukaryota</taxon>
        <taxon>Sar</taxon>
        <taxon>Alveolata</taxon>
        <taxon>Dinophyceae</taxon>
        <taxon>Noctilucales</taxon>
        <taxon>Noctilucaceae</taxon>
        <taxon>Noctiluca</taxon>
    </lineage>
</organism>
<keyword evidence="5" id="KW-0408">Iron</keyword>
<evidence type="ECO:0000256" key="5">
    <source>
        <dbReference type="ARBA" id="ARBA00023004"/>
    </source>
</evidence>
<keyword evidence="3" id="KW-0223">Dioxygenase</keyword>
<protein>
    <recommendedName>
        <fullName evidence="6">TauD/TfdA-like domain-containing protein</fullName>
    </recommendedName>
</protein>
<name>A0A7S1AZ28_NOCSC</name>
<dbReference type="InterPro" id="IPR051178">
    <property type="entry name" value="TfdA_dioxygenase"/>
</dbReference>
<dbReference type="PANTHER" id="PTHR43779">
    <property type="entry name" value="DIOXYGENASE RV0097-RELATED"/>
    <property type="match status" value="1"/>
</dbReference>
<dbReference type="AlphaFoldDB" id="A0A7S1AZ28"/>
<evidence type="ECO:0000256" key="2">
    <source>
        <dbReference type="ARBA" id="ARBA00022723"/>
    </source>
</evidence>
<feature type="domain" description="TauD/TfdA-like" evidence="6">
    <location>
        <begin position="35"/>
        <end position="294"/>
    </location>
</feature>